<feature type="region of interest" description="Disordered" evidence="1">
    <location>
        <begin position="262"/>
        <end position="295"/>
    </location>
</feature>
<gene>
    <name evidence="3" type="ORF">CSUI_003961</name>
</gene>
<evidence type="ECO:0000256" key="1">
    <source>
        <dbReference type="SAM" id="MobiDB-lite"/>
    </source>
</evidence>
<dbReference type="PANTHER" id="PTHR10758">
    <property type="entry name" value="26S PROTEASOME NON-ATPASE REGULATORY SUBUNIT 3/COP9 SIGNALOSOME COMPLEX SUBUNIT 3"/>
    <property type="match status" value="1"/>
</dbReference>
<feature type="non-terminal residue" evidence="3">
    <location>
        <position position="533"/>
    </location>
</feature>
<comment type="caution">
    <text evidence="3">The sequence shown here is derived from an EMBL/GenBank/DDBJ whole genome shotgun (WGS) entry which is preliminary data.</text>
</comment>
<feature type="compositionally biased region" description="Low complexity" evidence="1">
    <location>
        <begin position="262"/>
        <end position="278"/>
    </location>
</feature>
<dbReference type="OrthoDB" id="1713558at2759"/>
<evidence type="ECO:0000259" key="2">
    <source>
        <dbReference type="Pfam" id="PF25573"/>
    </source>
</evidence>
<sequence length="533" mass="59032">MGKELVSPSIPPSQSSTTGKPPASSSSPNGGEKKPSPSSSSSPLLLLCLALQQIQEGVSQQDERPIIRMFRQLKRLRATCQIRHLQLAANHLLWGADLSSSTSTTATKSTGDSPPQMASKREDGDEEAEDKEGQRTHLNGSGGAAGGGGDGSVCLNEEKRVHYRREIDGDTAAFWNFLKNELDRMLHESKKDQMQVDGAVDKDKLSSSSSAFPLAASDFLICTNEVESFLSLLFLLRLIDEKHYPEASLLGDALVRHILNSSSSSSSSCNTVHSSSTSANKAEEAGEGEKKKSLSPSSASANVFVVKKRRRLDSIVAKCFFYWYRARELGKTVLDHSVRETLLAAYTVASVQHHPLCQATFLNLLLRDYISQSQYELALKLISKTCFPENLRSNAQHARYLYYLGTIQAVRLEYSAAFSKLQMALRKAPQHPHVASGFKLAALKKSIVVELLMGDIPERSIFNRKETRSHLLPYKHIVLAVRSGDLHSFSTVMKKYESVFIRDKTLFLIRRLHHNVIRAGLRLISLSYSRISL</sequence>
<evidence type="ECO:0000313" key="3">
    <source>
        <dbReference type="EMBL" id="PHJ22190.1"/>
    </source>
</evidence>
<dbReference type="AlphaFoldDB" id="A0A2C6KNX5"/>
<accession>A0A2C6KNX5</accession>
<proteinExistence type="predicted"/>
<dbReference type="Proteomes" id="UP000221165">
    <property type="component" value="Unassembled WGS sequence"/>
</dbReference>
<feature type="compositionally biased region" description="Gly residues" evidence="1">
    <location>
        <begin position="140"/>
        <end position="151"/>
    </location>
</feature>
<organism evidence="3 4">
    <name type="scientific">Cystoisospora suis</name>
    <dbReference type="NCBI Taxonomy" id="483139"/>
    <lineage>
        <taxon>Eukaryota</taxon>
        <taxon>Sar</taxon>
        <taxon>Alveolata</taxon>
        <taxon>Apicomplexa</taxon>
        <taxon>Conoidasida</taxon>
        <taxon>Coccidia</taxon>
        <taxon>Eucoccidiorida</taxon>
        <taxon>Eimeriorina</taxon>
        <taxon>Sarcocystidae</taxon>
        <taxon>Cystoisospora</taxon>
    </lineage>
</organism>
<feature type="compositionally biased region" description="Low complexity" evidence="1">
    <location>
        <begin position="101"/>
        <end position="110"/>
    </location>
</feature>
<dbReference type="GeneID" id="94427367"/>
<dbReference type="InterPro" id="IPR050756">
    <property type="entry name" value="CSN3"/>
</dbReference>
<dbReference type="EMBL" id="MIGC01001786">
    <property type="protein sequence ID" value="PHJ22190.1"/>
    <property type="molecule type" value="Genomic_DNA"/>
</dbReference>
<feature type="region of interest" description="Disordered" evidence="1">
    <location>
        <begin position="1"/>
        <end position="42"/>
    </location>
</feature>
<dbReference type="RefSeq" id="XP_067923867.1">
    <property type="nucleotide sequence ID" value="XM_068064156.1"/>
</dbReference>
<dbReference type="Pfam" id="PF25573">
    <property type="entry name" value="TPR_PSMD3_N"/>
    <property type="match status" value="1"/>
</dbReference>
<name>A0A2C6KNX5_9APIC</name>
<feature type="region of interest" description="Disordered" evidence="1">
    <location>
        <begin position="101"/>
        <end position="151"/>
    </location>
</feature>
<keyword evidence="4" id="KW-1185">Reference proteome</keyword>
<reference evidence="3 4" key="1">
    <citation type="journal article" date="2017" name="Int. J. Parasitol.">
        <title>The genome of the protozoan parasite Cystoisospora suis and a reverse vaccinology approach to identify vaccine candidates.</title>
        <authorList>
            <person name="Palmieri N."/>
            <person name="Shrestha A."/>
            <person name="Ruttkowski B."/>
            <person name="Beck T."/>
            <person name="Vogl C."/>
            <person name="Tomley F."/>
            <person name="Blake D.P."/>
            <person name="Joachim A."/>
        </authorList>
    </citation>
    <scope>NUCLEOTIDE SEQUENCE [LARGE SCALE GENOMIC DNA]</scope>
    <source>
        <strain evidence="3 4">Wien I</strain>
    </source>
</reference>
<dbReference type="GO" id="GO:0006511">
    <property type="term" value="P:ubiquitin-dependent protein catabolic process"/>
    <property type="evidence" value="ECO:0007669"/>
    <property type="project" value="TreeGrafter"/>
</dbReference>
<dbReference type="GO" id="GO:0008541">
    <property type="term" value="C:proteasome regulatory particle, lid subcomplex"/>
    <property type="evidence" value="ECO:0007669"/>
    <property type="project" value="TreeGrafter"/>
</dbReference>
<feature type="compositionally biased region" description="Low complexity" evidence="1">
    <location>
        <begin position="24"/>
        <end position="42"/>
    </location>
</feature>
<dbReference type="VEuPathDB" id="ToxoDB:CSUI_003961"/>
<protein>
    <submittedName>
        <fullName evidence="3">Pci domain-containing protein</fullName>
    </submittedName>
</protein>
<evidence type="ECO:0000313" key="4">
    <source>
        <dbReference type="Proteomes" id="UP000221165"/>
    </source>
</evidence>
<dbReference type="InterPro" id="IPR057985">
    <property type="entry name" value="TPR_PSMD3_N"/>
</dbReference>
<dbReference type="PANTHER" id="PTHR10758:SF2">
    <property type="entry name" value="26S PROTEASOME NON-ATPASE REGULATORY SUBUNIT 3"/>
    <property type="match status" value="1"/>
</dbReference>
<feature type="compositionally biased region" description="Basic and acidic residues" evidence="1">
    <location>
        <begin position="281"/>
        <end position="292"/>
    </location>
</feature>
<dbReference type="SMART" id="SM00753">
    <property type="entry name" value="PAM"/>
    <property type="match status" value="1"/>
</dbReference>
<feature type="domain" description="26S proteasome non-ATPase regulatory subunit 3 N-terminal TPR repeats" evidence="2">
    <location>
        <begin position="291"/>
        <end position="477"/>
    </location>
</feature>